<organism evidence="1 2">
    <name type="scientific">Hungatella hathewayi DSM 13479</name>
    <dbReference type="NCBI Taxonomy" id="566550"/>
    <lineage>
        <taxon>Bacteria</taxon>
        <taxon>Bacillati</taxon>
        <taxon>Bacillota</taxon>
        <taxon>Clostridia</taxon>
        <taxon>Lachnospirales</taxon>
        <taxon>Lachnospiraceae</taxon>
        <taxon>Hungatella</taxon>
    </lineage>
</organism>
<evidence type="ECO:0000313" key="2">
    <source>
        <dbReference type="Proteomes" id="UP000004968"/>
    </source>
</evidence>
<gene>
    <name evidence="1" type="ORF">CLOSTHATH_01575</name>
</gene>
<reference evidence="1 2" key="1">
    <citation type="submission" date="2010-01" db="EMBL/GenBank/DDBJ databases">
        <authorList>
            <person name="Weinstock G."/>
            <person name="Sodergren E."/>
            <person name="Clifton S."/>
            <person name="Fulton L."/>
            <person name="Fulton B."/>
            <person name="Courtney L."/>
            <person name="Fronick C."/>
            <person name="Harrison M."/>
            <person name="Strong C."/>
            <person name="Farmer C."/>
            <person name="Delahaunty K."/>
            <person name="Markovic C."/>
            <person name="Hall O."/>
            <person name="Minx P."/>
            <person name="Tomlinson C."/>
            <person name="Mitreva M."/>
            <person name="Nelson J."/>
            <person name="Hou S."/>
            <person name="Wollam A."/>
            <person name="Pepin K.H."/>
            <person name="Johnson M."/>
            <person name="Bhonagiri V."/>
            <person name="Nash W.E."/>
            <person name="Warren W."/>
            <person name="Chinwalla A."/>
            <person name="Mardis E.R."/>
            <person name="Wilson R.K."/>
        </authorList>
    </citation>
    <scope>NUCLEOTIDE SEQUENCE [LARGE SCALE GENOMIC DNA]</scope>
    <source>
        <strain evidence="1 2">DSM 13479</strain>
    </source>
</reference>
<comment type="caution">
    <text evidence="1">The sequence shown here is derived from an EMBL/GenBank/DDBJ whole genome shotgun (WGS) entry which is preliminary data.</text>
</comment>
<name>D3AD97_9FIRM</name>
<dbReference type="HOGENOM" id="CLU_3153686_0_0_9"/>
<sequence length="48" mass="5127">MSPSVFVIVPSFSGWLSNAETVDLCGKRAVAVLLSPVFRANKGVTDFL</sequence>
<dbReference type="EMBL" id="ACIO01000115">
    <property type="protein sequence ID" value="EFD00211.1"/>
    <property type="molecule type" value="Genomic_DNA"/>
</dbReference>
<dbReference type="Proteomes" id="UP000004968">
    <property type="component" value="Unassembled WGS sequence"/>
</dbReference>
<proteinExistence type="predicted"/>
<dbReference type="AlphaFoldDB" id="D3AD97"/>
<evidence type="ECO:0000313" key="1">
    <source>
        <dbReference type="EMBL" id="EFD00211.1"/>
    </source>
</evidence>
<accession>D3AD97</accession>
<protein>
    <submittedName>
        <fullName evidence="1">Uncharacterized protein</fullName>
    </submittedName>
</protein>